<dbReference type="Gene3D" id="3.40.50.410">
    <property type="entry name" value="von Willebrand factor, type A domain"/>
    <property type="match status" value="1"/>
</dbReference>
<keyword evidence="3" id="KW-0245">EGF-like domain</keyword>
<keyword evidence="2" id="KW-0964">Secreted</keyword>
<dbReference type="FunFam" id="3.40.50.410:FF:000018">
    <property type="entry name" value="Matrilin 1"/>
    <property type="match status" value="1"/>
</dbReference>
<dbReference type="GO" id="GO:0031012">
    <property type="term" value="C:extracellular matrix"/>
    <property type="evidence" value="ECO:0007669"/>
    <property type="project" value="UniProtKB-ARBA"/>
</dbReference>
<dbReference type="InterPro" id="IPR050525">
    <property type="entry name" value="ECM_Assembly_Org"/>
</dbReference>
<keyword evidence="5" id="KW-0677">Repeat</keyword>
<proteinExistence type="predicted"/>
<evidence type="ECO:0000256" key="4">
    <source>
        <dbReference type="ARBA" id="ARBA00022729"/>
    </source>
</evidence>
<dbReference type="GO" id="GO:0005509">
    <property type="term" value="F:calcium ion binding"/>
    <property type="evidence" value="ECO:0007669"/>
    <property type="project" value="InterPro"/>
</dbReference>
<dbReference type="InterPro" id="IPR036337">
    <property type="entry name" value="Matrilin_CC_sf"/>
</dbReference>
<dbReference type="InterPro" id="IPR001881">
    <property type="entry name" value="EGF-like_Ca-bd_dom"/>
</dbReference>
<dbReference type="InterPro" id="IPR002035">
    <property type="entry name" value="VWF_A"/>
</dbReference>
<dbReference type="InterPro" id="IPR000742">
    <property type="entry name" value="EGF"/>
</dbReference>
<dbReference type="SMART" id="SM00179">
    <property type="entry name" value="EGF_CA"/>
    <property type="match status" value="2"/>
</dbReference>
<dbReference type="GO" id="GO:0005576">
    <property type="term" value="C:extracellular region"/>
    <property type="evidence" value="ECO:0007669"/>
    <property type="project" value="UniProtKB-SubCell"/>
</dbReference>
<evidence type="ECO:0000256" key="7">
    <source>
        <dbReference type="ARBA" id="ARBA00023157"/>
    </source>
</evidence>
<organism evidence="10 11">
    <name type="scientific">Alosa alosa</name>
    <name type="common">allis shad</name>
    <dbReference type="NCBI Taxonomy" id="278164"/>
    <lineage>
        <taxon>Eukaryota</taxon>
        <taxon>Metazoa</taxon>
        <taxon>Chordata</taxon>
        <taxon>Craniata</taxon>
        <taxon>Vertebrata</taxon>
        <taxon>Euteleostomi</taxon>
        <taxon>Actinopterygii</taxon>
        <taxon>Neopterygii</taxon>
        <taxon>Teleostei</taxon>
        <taxon>Clupei</taxon>
        <taxon>Clupeiformes</taxon>
        <taxon>Clupeoidei</taxon>
        <taxon>Clupeidae</taxon>
        <taxon>Alosa</taxon>
    </lineage>
</organism>
<reference evidence="10" key="1">
    <citation type="submission" date="2020-10" db="EMBL/GenBank/DDBJ databases">
        <title>Chromosome-scale genome assembly of the Allis shad, Alosa alosa.</title>
        <authorList>
            <person name="Margot Z."/>
            <person name="Christophe K."/>
            <person name="Cabau C."/>
            <person name="Louis A."/>
            <person name="Berthelot C."/>
            <person name="Parey E."/>
            <person name="Roest Crollius H."/>
            <person name="Montfort J."/>
            <person name="Robinson-Rechavi M."/>
            <person name="Bucao C."/>
            <person name="Bouchez O."/>
            <person name="Gislard M."/>
            <person name="Lluch J."/>
            <person name="Milhes M."/>
            <person name="Lampietro C."/>
            <person name="Lopez Roques C."/>
            <person name="Donnadieu C."/>
            <person name="Braasch I."/>
            <person name="Desvignes T."/>
            <person name="Postlethwait J."/>
            <person name="Bobe J."/>
            <person name="Guiguen Y."/>
        </authorList>
    </citation>
    <scope>NUCLEOTIDE SEQUENCE</scope>
    <source>
        <strain evidence="10">M-15738</strain>
        <tissue evidence="10">Blood</tissue>
    </source>
</reference>
<dbReference type="Proteomes" id="UP000823561">
    <property type="component" value="Chromosome 19"/>
</dbReference>
<dbReference type="Pfam" id="PF07645">
    <property type="entry name" value="EGF_CA"/>
    <property type="match status" value="2"/>
</dbReference>
<dbReference type="EMBL" id="JADWDJ010000019">
    <property type="protein sequence ID" value="KAG5266080.1"/>
    <property type="molecule type" value="Genomic_DNA"/>
</dbReference>
<keyword evidence="6" id="KW-0175">Coiled coil</keyword>
<dbReference type="SUPFAM" id="SSF57184">
    <property type="entry name" value="Growth factor receptor domain"/>
    <property type="match status" value="1"/>
</dbReference>
<evidence type="ECO:0000313" key="11">
    <source>
        <dbReference type="Proteomes" id="UP000823561"/>
    </source>
</evidence>
<dbReference type="SUPFAM" id="SSF53300">
    <property type="entry name" value="vWA-like"/>
    <property type="match status" value="1"/>
</dbReference>
<sequence length="411" mass="44848">MMMLCSCGCFIYCLLMLILGVEGTYRHYGYQPQQMYADRPSARAFKQNFLHNVQAQQGAINAGAPTEMCKSRPLDLVFIIDSSRSVRPAEFEKVKVLLSDVVDTLDIGPDATQVAVVNYASTVKIEFLLNTYSNKGDLKQALARIDPLATGTMTGLAIKTAMDEAFTEVSGARHTSRNIAKVGIILTDGRPQDTVEEVSAAARASGIEIYAVGVDRADMQSLRLMASQPVDEHVFYVESFGVIEKLTSKFRETLCGFDRCALGHDCQHICISSNASYNCKCREGYVLNEDKKTCSQMDNNCVPGQPCPPTCVLVDGSLECTCPEGYALSGDNETCLPTCNPGEECPPTHVMINGSLQCTCPEGFVLSADQKSCSQEVQGTVTEDPCMCEAQIAFQRKVQATIQDLTSRHIL</sequence>
<feature type="chain" id="PRO_5043383549" description="VWFA domain-containing protein" evidence="8">
    <location>
        <begin position="24"/>
        <end position="411"/>
    </location>
</feature>
<dbReference type="SMART" id="SM00327">
    <property type="entry name" value="VWA"/>
    <property type="match status" value="1"/>
</dbReference>
<keyword evidence="11" id="KW-1185">Reference proteome</keyword>
<dbReference type="FunFam" id="2.10.25.10:FF:000871">
    <property type="entry name" value="Matrilin 3"/>
    <property type="match status" value="1"/>
</dbReference>
<evidence type="ECO:0000256" key="8">
    <source>
        <dbReference type="SAM" id="SignalP"/>
    </source>
</evidence>
<accession>A0AAV6FU47</accession>
<dbReference type="PANTHER" id="PTHR24020">
    <property type="entry name" value="COLLAGEN ALPHA"/>
    <property type="match status" value="1"/>
</dbReference>
<protein>
    <recommendedName>
        <fullName evidence="9">VWFA domain-containing protein</fullName>
    </recommendedName>
</protein>
<evidence type="ECO:0000256" key="1">
    <source>
        <dbReference type="ARBA" id="ARBA00004613"/>
    </source>
</evidence>
<keyword evidence="4 8" id="KW-0732">Signal</keyword>
<feature type="signal peptide" evidence="8">
    <location>
        <begin position="1"/>
        <end position="23"/>
    </location>
</feature>
<feature type="domain" description="VWFA" evidence="9">
    <location>
        <begin position="75"/>
        <end position="250"/>
    </location>
</feature>
<comment type="subcellular location">
    <subcellularLocation>
        <location evidence="1">Secreted</location>
    </subcellularLocation>
</comment>
<dbReference type="Gene3D" id="2.10.25.10">
    <property type="entry name" value="Laminin"/>
    <property type="match status" value="3"/>
</dbReference>
<dbReference type="AlphaFoldDB" id="A0AAV6FU47"/>
<evidence type="ECO:0000256" key="2">
    <source>
        <dbReference type="ARBA" id="ARBA00022525"/>
    </source>
</evidence>
<keyword evidence="7" id="KW-1015">Disulfide bond</keyword>
<evidence type="ECO:0000256" key="6">
    <source>
        <dbReference type="ARBA" id="ARBA00023054"/>
    </source>
</evidence>
<dbReference type="InterPro" id="IPR019466">
    <property type="entry name" value="Matrilin_CC_trimer"/>
</dbReference>
<dbReference type="Gene3D" id="1.20.5.30">
    <property type="match status" value="1"/>
</dbReference>
<dbReference type="SUPFAM" id="SSF58002">
    <property type="entry name" value="Chicken cartilage matrix protein"/>
    <property type="match status" value="1"/>
</dbReference>
<dbReference type="Pfam" id="PF00092">
    <property type="entry name" value="VWA"/>
    <property type="match status" value="1"/>
</dbReference>
<dbReference type="PROSITE" id="PS50234">
    <property type="entry name" value="VWFA"/>
    <property type="match status" value="1"/>
</dbReference>
<dbReference type="InterPro" id="IPR049883">
    <property type="entry name" value="NOTCH1_EGF-like"/>
</dbReference>
<evidence type="ECO:0000256" key="5">
    <source>
        <dbReference type="ARBA" id="ARBA00022737"/>
    </source>
</evidence>
<dbReference type="InterPro" id="IPR036465">
    <property type="entry name" value="vWFA_dom_sf"/>
</dbReference>
<dbReference type="PRINTS" id="PR00453">
    <property type="entry name" value="VWFADOMAIN"/>
</dbReference>
<evidence type="ECO:0000313" key="10">
    <source>
        <dbReference type="EMBL" id="KAG5266080.1"/>
    </source>
</evidence>
<gene>
    <name evidence="10" type="ORF">AALO_G00249560</name>
</gene>
<dbReference type="InterPro" id="IPR009030">
    <property type="entry name" value="Growth_fac_rcpt_cys_sf"/>
</dbReference>
<dbReference type="PROSITE" id="PS01186">
    <property type="entry name" value="EGF_2"/>
    <property type="match status" value="2"/>
</dbReference>
<dbReference type="SMART" id="SM01279">
    <property type="entry name" value="Matrilin_ccoil"/>
    <property type="match status" value="1"/>
</dbReference>
<dbReference type="PANTHER" id="PTHR24020:SF12">
    <property type="entry name" value="MATRILIN-3"/>
    <property type="match status" value="1"/>
</dbReference>
<name>A0AAV6FU47_9TELE</name>
<evidence type="ECO:0000259" key="9">
    <source>
        <dbReference type="PROSITE" id="PS50234"/>
    </source>
</evidence>
<dbReference type="SMART" id="SM00181">
    <property type="entry name" value="EGF"/>
    <property type="match status" value="3"/>
</dbReference>
<comment type="caution">
    <text evidence="10">The sequence shown here is derived from an EMBL/GenBank/DDBJ whole genome shotgun (WGS) entry which is preliminary data.</text>
</comment>
<dbReference type="Pfam" id="PF10393">
    <property type="entry name" value="Matrilin_ccoil"/>
    <property type="match status" value="1"/>
</dbReference>
<evidence type="ECO:0000256" key="3">
    <source>
        <dbReference type="ARBA" id="ARBA00022536"/>
    </source>
</evidence>